<dbReference type="EMBL" id="BPQG01000010">
    <property type="protein sequence ID" value="GJD43241.1"/>
    <property type="molecule type" value="Genomic_DNA"/>
</dbReference>
<accession>A0ABQ4QDR7</accession>
<evidence type="ECO:0000256" key="6">
    <source>
        <dbReference type="ARBA" id="ARBA00022842"/>
    </source>
</evidence>
<organism evidence="9 10">
    <name type="scientific">Methylobacterium cerastii</name>
    <dbReference type="NCBI Taxonomy" id="932741"/>
    <lineage>
        <taxon>Bacteria</taxon>
        <taxon>Pseudomonadati</taxon>
        <taxon>Pseudomonadota</taxon>
        <taxon>Alphaproteobacteria</taxon>
        <taxon>Hyphomicrobiales</taxon>
        <taxon>Methylobacteriaceae</taxon>
        <taxon>Methylobacterium</taxon>
    </lineage>
</organism>
<keyword evidence="3" id="KW-0540">Nuclease</keyword>
<evidence type="ECO:0000313" key="9">
    <source>
        <dbReference type="EMBL" id="GJD43241.1"/>
    </source>
</evidence>
<feature type="domain" description="PIN" evidence="8">
    <location>
        <begin position="21"/>
        <end position="108"/>
    </location>
</feature>
<evidence type="ECO:0000256" key="4">
    <source>
        <dbReference type="ARBA" id="ARBA00022723"/>
    </source>
</evidence>
<keyword evidence="4" id="KW-0479">Metal-binding</keyword>
<keyword evidence="10" id="KW-1185">Reference proteome</keyword>
<dbReference type="InterPro" id="IPR002716">
    <property type="entry name" value="PIN_dom"/>
</dbReference>
<evidence type="ECO:0000256" key="3">
    <source>
        <dbReference type="ARBA" id="ARBA00022722"/>
    </source>
</evidence>
<dbReference type="PANTHER" id="PTHR33653:SF1">
    <property type="entry name" value="RIBONUCLEASE VAPC2"/>
    <property type="match status" value="1"/>
</dbReference>
<keyword evidence="5" id="KW-0378">Hydrolase</keyword>
<keyword evidence="6" id="KW-0460">Magnesium</keyword>
<reference evidence="9 10" key="1">
    <citation type="journal article" date="2021" name="Front. Microbiol.">
        <title>Comprehensive Comparative Genomics and Phenotyping of Methylobacterium Species.</title>
        <authorList>
            <person name="Alessa O."/>
            <person name="Ogura Y."/>
            <person name="Fujitani Y."/>
            <person name="Takami H."/>
            <person name="Hayashi T."/>
            <person name="Sahin N."/>
            <person name="Tani A."/>
        </authorList>
    </citation>
    <scope>NUCLEOTIDE SEQUENCE [LARGE SCALE GENOMIC DNA]</scope>
    <source>
        <strain evidence="9 10">DSM 23679</strain>
    </source>
</reference>
<dbReference type="Gene3D" id="3.40.50.1010">
    <property type="entry name" value="5'-nuclease"/>
    <property type="match status" value="1"/>
</dbReference>
<evidence type="ECO:0000256" key="2">
    <source>
        <dbReference type="ARBA" id="ARBA00022649"/>
    </source>
</evidence>
<keyword evidence="2" id="KW-1277">Toxin-antitoxin system</keyword>
<dbReference type="InterPro" id="IPR029060">
    <property type="entry name" value="PIN-like_dom_sf"/>
</dbReference>
<comment type="similarity">
    <text evidence="7">Belongs to the PINc/VapC protein family.</text>
</comment>
<proteinExistence type="inferred from homology"/>
<evidence type="ECO:0000256" key="5">
    <source>
        <dbReference type="ARBA" id="ARBA00022801"/>
    </source>
</evidence>
<dbReference type="InterPro" id="IPR050556">
    <property type="entry name" value="Type_II_TA_system_RNase"/>
</dbReference>
<comment type="caution">
    <text evidence="9">The sequence shown here is derived from an EMBL/GenBank/DDBJ whole genome shotgun (WGS) entry which is preliminary data.</text>
</comment>
<dbReference type="Proteomes" id="UP001055117">
    <property type="component" value="Unassembled WGS sequence"/>
</dbReference>
<name>A0ABQ4QDR7_9HYPH</name>
<evidence type="ECO:0000259" key="8">
    <source>
        <dbReference type="Pfam" id="PF01850"/>
    </source>
</evidence>
<evidence type="ECO:0000313" key="10">
    <source>
        <dbReference type="Proteomes" id="UP001055117"/>
    </source>
</evidence>
<sequence length="120" mass="13182">MNRRPVVTEKVFSHPRRAYGLTVIVAHELLFGTFRALRVDVALEAFEGLRMSIVDFALDDDRKAGEIRAAFAEAGTPIGPYDVLIAGQALARNLILVTRDVCEFARVPGLRVEDWEGGGA</sequence>
<evidence type="ECO:0000256" key="1">
    <source>
        <dbReference type="ARBA" id="ARBA00001946"/>
    </source>
</evidence>
<dbReference type="Pfam" id="PF01850">
    <property type="entry name" value="PIN"/>
    <property type="match status" value="1"/>
</dbReference>
<gene>
    <name evidence="9" type="ORF">AFCDBAGC_1090</name>
</gene>
<evidence type="ECO:0000256" key="7">
    <source>
        <dbReference type="ARBA" id="ARBA00038093"/>
    </source>
</evidence>
<dbReference type="PANTHER" id="PTHR33653">
    <property type="entry name" value="RIBONUCLEASE VAPC2"/>
    <property type="match status" value="1"/>
</dbReference>
<dbReference type="SUPFAM" id="SSF88723">
    <property type="entry name" value="PIN domain-like"/>
    <property type="match status" value="1"/>
</dbReference>
<comment type="cofactor">
    <cofactor evidence="1">
        <name>Mg(2+)</name>
        <dbReference type="ChEBI" id="CHEBI:18420"/>
    </cofactor>
</comment>
<protein>
    <recommendedName>
        <fullName evidence="8">PIN domain-containing protein</fullName>
    </recommendedName>
</protein>